<dbReference type="EMBL" id="AP028907">
    <property type="protein sequence ID" value="BES81252.1"/>
    <property type="molecule type" value="Genomic_DNA"/>
</dbReference>
<keyword evidence="1" id="KW-0812">Transmembrane</keyword>
<gene>
    <name evidence="2" type="ORF">PABY_08190</name>
</gene>
<evidence type="ECO:0000256" key="1">
    <source>
        <dbReference type="SAM" id="Phobius"/>
    </source>
</evidence>
<keyword evidence="3" id="KW-1185">Reference proteome</keyword>
<dbReference type="GeneID" id="89288841"/>
<name>A0ABN6ZLZ4_9CREN</name>
<feature type="transmembrane region" description="Helical" evidence="1">
    <location>
        <begin position="7"/>
        <end position="26"/>
    </location>
</feature>
<accession>A0ABN6ZLZ4</accession>
<organism evidence="2 3">
    <name type="scientific">Pyrodictium abyssi</name>
    <dbReference type="NCBI Taxonomy" id="54256"/>
    <lineage>
        <taxon>Archaea</taxon>
        <taxon>Thermoproteota</taxon>
        <taxon>Thermoprotei</taxon>
        <taxon>Desulfurococcales</taxon>
        <taxon>Pyrodictiaceae</taxon>
        <taxon>Pyrodictium</taxon>
    </lineage>
</organism>
<proteinExistence type="predicted"/>
<feature type="transmembrane region" description="Helical" evidence="1">
    <location>
        <begin position="46"/>
        <end position="66"/>
    </location>
</feature>
<protein>
    <submittedName>
        <fullName evidence="2">Uncharacterized protein</fullName>
    </submittedName>
</protein>
<keyword evidence="1" id="KW-1133">Transmembrane helix</keyword>
<dbReference type="RefSeq" id="WP_338252187.1">
    <property type="nucleotide sequence ID" value="NZ_AP028907.1"/>
</dbReference>
<reference evidence="2 3" key="1">
    <citation type="submission" date="2023-09" db="EMBL/GenBank/DDBJ databases">
        <title>Pyrofollis japonicus gen. nov. sp. nov., a novel member of the family Pyrodictiaceae isolated from the Iheya North hydrothermal field.</title>
        <authorList>
            <person name="Miyazaki U."/>
            <person name="Sanari M."/>
            <person name="Tame A."/>
            <person name="Kitajima M."/>
            <person name="Okamoto A."/>
            <person name="Sawayama S."/>
            <person name="Miyazaki J."/>
            <person name="Takai K."/>
            <person name="Nakagawa S."/>
        </authorList>
    </citation>
    <scope>NUCLEOTIDE SEQUENCE [LARGE SCALE GENOMIC DNA]</scope>
    <source>
        <strain evidence="2 3">AV2</strain>
    </source>
</reference>
<evidence type="ECO:0000313" key="2">
    <source>
        <dbReference type="EMBL" id="BES81252.1"/>
    </source>
</evidence>
<dbReference type="Proteomes" id="UP001341135">
    <property type="component" value="Chromosome"/>
</dbReference>
<keyword evidence="1" id="KW-0472">Membrane</keyword>
<sequence>MGRDHAALAGLGAAMVSAATIIQMYIDYQQSNAAGLENVSLKLKILVTVAFLLTFTGFVLGLSASARRR</sequence>
<evidence type="ECO:0000313" key="3">
    <source>
        <dbReference type="Proteomes" id="UP001341135"/>
    </source>
</evidence>